<dbReference type="Pfam" id="PF23470">
    <property type="entry name" value="Zn_ribbon_PF0610"/>
    <property type="match status" value="1"/>
</dbReference>
<gene>
    <name evidence="4" type="ORF">ACFQL7_16790</name>
</gene>
<reference evidence="4 5" key="1">
    <citation type="journal article" date="2019" name="Int. J. Syst. Evol. Microbiol.">
        <title>The Global Catalogue of Microorganisms (GCM) 10K type strain sequencing project: providing services to taxonomists for standard genome sequencing and annotation.</title>
        <authorList>
            <consortium name="The Broad Institute Genomics Platform"/>
            <consortium name="The Broad Institute Genome Sequencing Center for Infectious Disease"/>
            <person name="Wu L."/>
            <person name="Ma J."/>
        </authorList>
    </citation>
    <scope>NUCLEOTIDE SEQUENCE [LARGE SCALE GENOMIC DNA]</scope>
    <source>
        <strain evidence="4 5">RDMS1</strain>
    </source>
</reference>
<dbReference type="PANTHER" id="PTHR40663:SF2">
    <property type="entry name" value="TRANSCRIPTIONAL REGULATOR"/>
    <property type="match status" value="1"/>
</dbReference>
<dbReference type="Proteomes" id="UP001596417">
    <property type="component" value="Unassembled WGS sequence"/>
</dbReference>
<proteinExistence type="predicted"/>
<evidence type="ECO:0000313" key="4">
    <source>
        <dbReference type="EMBL" id="MFC7191293.1"/>
    </source>
</evidence>
<dbReference type="PANTHER" id="PTHR40663">
    <property type="match status" value="1"/>
</dbReference>
<dbReference type="EMBL" id="JBHTAX010000001">
    <property type="protein sequence ID" value="MFC7191293.1"/>
    <property type="molecule type" value="Genomic_DNA"/>
</dbReference>
<feature type="region of interest" description="Disordered" evidence="1">
    <location>
        <begin position="1"/>
        <end position="25"/>
    </location>
</feature>
<feature type="domain" description="PF0610-like rubredoxin-like zinc beta-ribbon C-terminal" evidence="3">
    <location>
        <begin position="59"/>
        <end position="97"/>
    </location>
</feature>
<dbReference type="InterPro" id="IPR036390">
    <property type="entry name" value="WH_DNA-bd_sf"/>
</dbReference>
<evidence type="ECO:0000313" key="5">
    <source>
        <dbReference type="Proteomes" id="UP001596417"/>
    </source>
</evidence>
<organism evidence="4 5">
    <name type="scientific">Halocatena marina</name>
    <dbReference type="NCBI Taxonomy" id="2934937"/>
    <lineage>
        <taxon>Archaea</taxon>
        <taxon>Methanobacteriati</taxon>
        <taxon>Methanobacteriota</taxon>
        <taxon>Stenosarchaea group</taxon>
        <taxon>Halobacteria</taxon>
        <taxon>Halobacteriales</taxon>
        <taxon>Natronomonadaceae</taxon>
        <taxon>Halocatena</taxon>
    </lineage>
</organism>
<sequence>MQGERETTRQQIATHLRSSPTRPGVLANEFGIRSGEVLSHVEHLSKSLDPTDETLLVAPPTCQKCGFSNFDDLINRPSRCPECKNESIDEPVFTIETE</sequence>
<dbReference type="InterPro" id="IPR057022">
    <property type="entry name" value="PF0610-like_Zn_ribbon_C"/>
</dbReference>
<dbReference type="GeneID" id="76201014"/>
<feature type="domain" description="PF0610-like winged HTH N-terminal" evidence="2">
    <location>
        <begin position="7"/>
        <end position="56"/>
    </location>
</feature>
<keyword evidence="5" id="KW-1185">Reference proteome</keyword>
<dbReference type="AlphaFoldDB" id="A0ABD5YQ43"/>
<dbReference type="InterPro" id="IPR038767">
    <property type="entry name" value="PF0610-like"/>
</dbReference>
<dbReference type="InterPro" id="IPR049159">
    <property type="entry name" value="PF0610-like_wHTH_N"/>
</dbReference>
<accession>A0ABD5YQ43</accession>
<evidence type="ECO:0000259" key="2">
    <source>
        <dbReference type="Pfam" id="PF21476"/>
    </source>
</evidence>
<name>A0ABD5YQ43_9EURY</name>
<protein>
    <submittedName>
        <fullName evidence="4">Transcriptional regulator</fullName>
    </submittedName>
</protein>
<dbReference type="Pfam" id="PF21476">
    <property type="entry name" value="PF0610-like_N"/>
    <property type="match status" value="1"/>
</dbReference>
<dbReference type="RefSeq" id="WP_248908851.1">
    <property type="nucleotide sequence ID" value="NZ_CP109979.1"/>
</dbReference>
<evidence type="ECO:0000256" key="1">
    <source>
        <dbReference type="SAM" id="MobiDB-lite"/>
    </source>
</evidence>
<comment type="caution">
    <text evidence="4">The sequence shown here is derived from an EMBL/GenBank/DDBJ whole genome shotgun (WGS) entry which is preliminary data.</text>
</comment>
<dbReference type="SUPFAM" id="SSF46785">
    <property type="entry name" value="Winged helix' DNA-binding domain"/>
    <property type="match status" value="1"/>
</dbReference>
<feature type="compositionally biased region" description="Polar residues" evidence="1">
    <location>
        <begin position="9"/>
        <end position="21"/>
    </location>
</feature>
<evidence type="ECO:0000259" key="3">
    <source>
        <dbReference type="Pfam" id="PF23470"/>
    </source>
</evidence>